<evidence type="ECO:0000256" key="2">
    <source>
        <dbReference type="ARBA" id="ARBA00005752"/>
    </source>
</evidence>
<evidence type="ECO:0000256" key="9">
    <source>
        <dbReference type="PIRSR" id="PIRSR001589-2"/>
    </source>
</evidence>
<evidence type="ECO:0000256" key="4">
    <source>
        <dbReference type="ARBA" id="ARBA00022741"/>
    </source>
</evidence>
<evidence type="ECO:0000256" key="8">
    <source>
        <dbReference type="PIRSR" id="PIRSR001589-1"/>
    </source>
</evidence>
<dbReference type="InterPro" id="IPR017932">
    <property type="entry name" value="GATase_2_dom"/>
</dbReference>
<evidence type="ECO:0000259" key="11">
    <source>
        <dbReference type="PROSITE" id="PS51278"/>
    </source>
</evidence>
<dbReference type="Proteomes" id="UP000228626">
    <property type="component" value="Unassembled WGS sequence"/>
</dbReference>
<dbReference type="EMBL" id="PFAR01000001">
    <property type="protein sequence ID" value="PIR93557.1"/>
    <property type="molecule type" value="Genomic_DNA"/>
</dbReference>
<dbReference type="CDD" id="cd00712">
    <property type="entry name" value="AsnB"/>
    <property type="match status" value="1"/>
</dbReference>
<comment type="caution">
    <text evidence="12">The sequence shown here is derived from an EMBL/GenBank/DDBJ whole genome shotgun (WGS) entry which is preliminary data.</text>
</comment>
<keyword evidence="4 9" id="KW-0547">Nucleotide-binding</keyword>
<dbReference type="CDD" id="cd01991">
    <property type="entry name" value="Asn_synthase_B_C"/>
    <property type="match status" value="1"/>
</dbReference>
<feature type="binding site" evidence="9">
    <location>
        <position position="280"/>
    </location>
    <ligand>
        <name>ATP</name>
        <dbReference type="ChEBI" id="CHEBI:30616"/>
    </ligand>
</feature>
<dbReference type="SUPFAM" id="SSF56235">
    <property type="entry name" value="N-terminal nucleophile aminohydrolases (Ntn hydrolases)"/>
    <property type="match status" value="1"/>
</dbReference>
<sequence length="626" mass="72643">MCSINGFNFQDESLIKKMNAVTKHRGPDDSGVFISKKWTLGHNRLSIIDLSQAGHQPMFSTDKKFAIIYNGEIYNWREIRSELEKKGYKFMSQTDTEVALCAYQEWGSGCLNKFNGMFALAILNTETEELFLARDRIGIKPLYYHYKNRQFIFSSEVKAILEHKINAALNSDALNSYFRFLYIPSPLTIWQDIYKLEPGHYALIKNNSVRVERYWELAERPLLGDRTEIENEIKKILKNSVQMRLMSDRPVGVFLSGGIDSTIITGIMSELSDKVNTFSVGFEETEEADKYNNDFLTARQTAKYFKTNHHEFVLSAADIKNNLAKAIYHLDEPISNHIQAVNLLLARYTTERVKVTLGGDGGDELFGGYERYYYSYLIDKLQRFPRALRRNFFAELLFKLGGKRDLYKKLNSAPGIERYLSFFAQKENLIAEFLTPAANRPDFLPEWFKQKHFAEVSAKNFTRRFMRADLATWMPDESLVRSDKMSMAYGLEQRVPFLDYRLVELADRIPLKYKIGKKGLGFSSVGRNYEGKLILKSAMKEYLPEHVLSQPKWGWFSPAAKWLRGPLNGYAREILSPAYCAGTRGLLDFKAIDKIFNDHVNKKKYALNTIWSLMTFQLWYREFMEK</sequence>
<name>A0A2H0V387_9BACT</name>
<dbReference type="PROSITE" id="PS51278">
    <property type="entry name" value="GATASE_TYPE_2"/>
    <property type="match status" value="1"/>
</dbReference>
<feature type="binding site" evidence="9">
    <location>
        <position position="95"/>
    </location>
    <ligand>
        <name>L-glutamine</name>
        <dbReference type="ChEBI" id="CHEBI:58359"/>
    </ligand>
</feature>
<dbReference type="Pfam" id="PF13537">
    <property type="entry name" value="GATase_7"/>
    <property type="match status" value="1"/>
</dbReference>
<dbReference type="GO" id="GO:0004066">
    <property type="term" value="F:asparagine synthase (glutamine-hydrolyzing) activity"/>
    <property type="evidence" value="ECO:0007669"/>
    <property type="project" value="UniProtKB-EC"/>
</dbReference>
<keyword evidence="5 9" id="KW-0067">ATP-binding</keyword>
<keyword evidence="8" id="KW-0028">Amino-acid biosynthesis</keyword>
<feature type="domain" description="Glutamine amidotransferase type-2" evidence="11">
    <location>
        <begin position="2"/>
        <end position="207"/>
    </location>
</feature>
<evidence type="ECO:0000256" key="10">
    <source>
        <dbReference type="PIRSR" id="PIRSR001589-3"/>
    </source>
</evidence>
<proteinExistence type="inferred from homology"/>
<dbReference type="GO" id="GO:0005524">
    <property type="term" value="F:ATP binding"/>
    <property type="evidence" value="ECO:0007669"/>
    <property type="project" value="UniProtKB-KW"/>
</dbReference>
<dbReference type="InterPro" id="IPR033738">
    <property type="entry name" value="AsnB_N"/>
</dbReference>
<dbReference type="PANTHER" id="PTHR43284:SF1">
    <property type="entry name" value="ASPARAGINE SYNTHETASE"/>
    <property type="match status" value="1"/>
</dbReference>
<organism evidence="12 13">
    <name type="scientific">Candidatus Falkowbacteria bacterium CG10_big_fil_rev_8_21_14_0_10_43_10</name>
    <dbReference type="NCBI Taxonomy" id="1974567"/>
    <lineage>
        <taxon>Bacteria</taxon>
        <taxon>Candidatus Falkowiibacteriota</taxon>
    </lineage>
</organism>
<keyword evidence="6 8" id="KW-0315">Glutamine amidotransferase</keyword>
<dbReference type="PANTHER" id="PTHR43284">
    <property type="entry name" value="ASPARAGINE SYNTHETASE (GLUTAMINE-HYDROLYZING)"/>
    <property type="match status" value="1"/>
</dbReference>
<dbReference type="AlphaFoldDB" id="A0A2H0V387"/>
<evidence type="ECO:0000256" key="6">
    <source>
        <dbReference type="ARBA" id="ARBA00022962"/>
    </source>
</evidence>
<comment type="pathway">
    <text evidence="1">Amino-acid biosynthesis; L-asparagine biosynthesis; L-asparagine from L-aspartate (L-Gln route): step 1/1.</text>
</comment>
<feature type="site" description="Important for beta-aspartyl-AMP intermediate formation" evidence="10">
    <location>
        <position position="360"/>
    </location>
</feature>
<keyword evidence="8" id="KW-0061">Asparagine biosynthesis</keyword>
<accession>A0A2H0V387</accession>
<dbReference type="PIRSF" id="PIRSF001589">
    <property type="entry name" value="Asn_synthetase_glu-h"/>
    <property type="match status" value="1"/>
</dbReference>
<dbReference type="Gene3D" id="3.40.50.620">
    <property type="entry name" value="HUPs"/>
    <property type="match status" value="1"/>
</dbReference>
<evidence type="ECO:0000256" key="3">
    <source>
        <dbReference type="ARBA" id="ARBA00012737"/>
    </source>
</evidence>
<comment type="similarity">
    <text evidence="2">Belongs to the asparagine synthetase family.</text>
</comment>
<evidence type="ECO:0000313" key="12">
    <source>
        <dbReference type="EMBL" id="PIR93557.1"/>
    </source>
</evidence>
<gene>
    <name evidence="12" type="primary">asnB</name>
    <name evidence="12" type="ORF">COT99_00095</name>
</gene>
<evidence type="ECO:0000256" key="7">
    <source>
        <dbReference type="ARBA" id="ARBA00048741"/>
    </source>
</evidence>
<protein>
    <recommendedName>
        <fullName evidence="3">asparagine synthase (glutamine-hydrolyzing)</fullName>
        <ecNumber evidence="3">6.3.5.4</ecNumber>
    </recommendedName>
</protein>
<evidence type="ECO:0000256" key="1">
    <source>
        <dbReference type="ARBA" id="ARBA00005187"/>
    </source>
</evidence>
<dbReference type="InterPro" id="IPR051786">
    <property type="entry name" value="ASN_synthetase/amidase"/>
</dbReference>
<evidence type="ECO:0000313" key="13">
    <source>
        <dbReference type="Proteomes" id="UP000228626"/>
    </source>
</evidence>
<dbReference type="InterPro" id="IPR014729">
    <property type="entry name" value="Rossmann-like_a/b/a_fold"/>
</dbReference>
<dbReference type="Gene3D" id="3.60.20.10">
    <property type="entry name" value="Glutamine Phosphoribosylpyrophosphate, subunit 1, domain 1"/>
    <property type="match status" value="1"/>
</dbReference>
<dbReference type="InterPro" id="IPR001962">
    <property type="entry name" value="Asn_synthase"/>
</dbReference>
<dbReference type="Pfam" id="PF00733">
    <property type="entry name" value="Asn_synthase"/>
    <property type="match status" value="1"/>
</dbReference>
<dbReference type="InterPro" id="IPR006426">
    <property type="entry name" value="Asn_synth_AEB"/>
</dbReference>
<evidence type="ECO:0000256" key="5">
    <source>
        <dbReference type="ARBA" id="ARBA00022840"/>
    </source>
</evidence>
<dbReference type="EC" id="6.3.5.4" evidence="3"/>
<dbReference type="SUPFAM" id="SSF52402">
    <property type="entry name" value="Adenine nucleotide alpha hydrolases-like"/>
    <property type="match status" value="1"/>
</dbReference>
<dbReference type="GO" id="GO:0005829">
    <property type="term" value="C:cytosol"/>
    <property type="evidence" value="ECO:0007669"/>
    <property type="project" value="TreeGrafter"/>
</dbReference>
<dbReference type="NCBIfam" id="TIGR01536">
    <property type="entry name" value="asn_synth_AEB"/>
    <property type="match status" value="1"/>
</dbReference>
<feature type="active site" description="For GATase activity" evidence="8">
    <location>
        <position position="2"/>
    </location>
</feature>
<dbReference type="InterPro" id="IPR029055">
    <property type="entry name" value="Ntn_hydrolases_N"/>
</dbReference>
<comment type="catalytic activity">
    <reaction evidence="7">
        <text>L-aspartate + L-glutamine + ATP + H2O = L-asparagine + L-glutamate + AMP + diphosphate + H(+)</text>
        <dbReference type="Rhea" id="RHEA:12228"/>
        <dbReference type="ChEBI" id="CHEBI:15377"/>
        <dbReference type="ChEBI" id="CHEBI:15378"/>
        <dbReference type="ChEBI" id="CHEBI:29985"/>
        <dbReference type="ChEBI" id="CHEBI:29991"/>
        <dbReference type="ChEBI" id="CHEBI:30616"/>
        <dbReference type="ChEBI" id="CHEBI:33019"/>
        <dbReference type="ChEBI" id="CHEBI:58048"/>
        <dbReference type="ChEBI" id="CHEBI:58359"/>
        <dbReference type="ChEBI" id="CHEBI:456215"/>
        <dbReference type="EC" id="6.3.5.4"/>
    </reaction>
</comment>
<dbReference type="GO" id="GO:0006529">
    <property type="term" value="P:asparagine biosynthetic process"/>
    <property type="evidence" value="ECO:0007669"/>
    <property type="project" value="UniProtKB-KW"/>
</dbReference>
<reference evidence="13" key="1">
    <citation type="submission" date="2017-09" db="EMBL/GenBank/DDBJ databases">
        <title>Depth-based differentiation of microbial function through sediment-hosted aquifers and enrichment of novel symbionts in the deep terrestrial subsurface.</title>
        <authorList>
            <person name="Probst A.J."/>
            <person name="Ladd B."/>
            <person name="Jarett J.K."/>
            <person name="Geller-Mcgrath D.E."/>
            <person name="Sieber C.M.K."/>
            <person name="Emerson J.B."/>
            <person name="Anantharaman K."/>
            <person name="Thomas B.C."/>
            <person name="Malmstrom R."/>
            <person name="Stieglmeier M."/>
            <person name="Klingl A."/>
            <person name="Woyke T."/>
            <person name="Ryan C.M."/>
            <person name="Banfield J.F."/>
        </authorList>
    </citation>
    <scope>NUCLEOTIDE SEQUENCE [LARGE SCALE GENOMIC DNA]</scope>
</reference>